<accession>A0A158Q9J6</accession>
<organism evidence="5">
    <name type="scientific">Enterobius vermicularis</name>
    <name type="common">Human pinworm</name>
    <dbReference type="NCBI Taxonomy" id="51028"/>
    <lineage>
        <taxon>Eukaryota</taxon>
        <taxon>Metazoa</taxon>
        <taxon>Ecdysozoa</taxon>
        <taxon>Nematoda</taxon>
        <taxon>Chromadorea</taxon>
        <taxon>Rhabditida</taxon>
        <taxon>Spirurina</taxon>
        <taxon>Oxyuridomorpha</taxon>
        <taxon>Oxyuroidea</taxon>
        <taxon>Oxyuridae</taxon>
        <taxon>Enterobius</taxon>
    </lineage>
</organism>
<dbReference type="Pfam" id="PF02148">
    <property type="entry name" value="zf-UBP"/>
    <property type="match status" value="1"/>
</dbReference>
<dbReference type="SUPFAM" id="SSF57850">
    <property type="entry name" value="RING/U-box"/>
    <property type="match status" value="1"/>
</dbReference>
<dbReference type="InterPro" id="IPR013083">
    <property type="entry name" value="Znf_RING/FYVE/PHD"/>
</dbReference>
<keyword evidence="1" id="KW-0479">Metal-binding</keyword>
<dbReference type="SMART" id="SM00290">
    <property type="entry name" value="ZnF_UBP"/>
    <property type="match status" value="1"/>
</dbReference>
<sequence length="163" mass="17962">MFDSAIIICVIMDLSLNQRDTDGGTSSASDEVEMYIVVPLQECPHLSQVYRLFTSYEFCEAHEGFISSVNDVPESGVNAFAMCSICHTDQEVWVCLTCYQANCGRYVSGHASAHWSETEHPMVMSLADLSVWCYSCGAYVHNERLSNAKNSAHLSKFGSAIPG</sequence>
<protein>
    <submittedName>
        <fullName evidence="5">UBP-type domain-containing protein</fullName>
    </submittedName>
</protein>
<keyword evidence="1" id="KW-0863">Zinc-finger</keyword>
<name>A0A158Q9J6_ENTVE</name>
<evidence type="ECO:0000313" key="5">
    <source>
        <dbReference type="WBParaSite" id="EVEC_0000226101-mRNA-1"/>
    </source>
</evidence>
<reference evidence="3 4" key="2">
    <citation type="submission" date="2018-10" db="EMBL/GenBank/DDBJ databases">
        <authorList>
            <consortium name="Pathogen Informatics"/>
        </authorList>
    </citation>
    <scope>NUCLEOTIDE SEQUENCE [LARGE SCALE GENOMIC DNA]</scope>
</reference>
<dbReference type="PANTHER" id="PTHR47665:SF1">
    <property type="entry name" value="HISTONE DEACETYLASE-LIKE PROTEIN"/>
    <property type="match status" value="1"/>
</dbReference>
<dbReference type="OrthoDB" id="424012at2759"/>
<dbReference type="Proteomes" id="UP000274131">
    <property type="component" value="Unassembled WGS sequence"/>
</dbReference>
<gene>
    <name evidence="3" type="ORF">EVEC_LOCUS1969</name>
</gene>
<feature type="domain" description="UBP-type" evidence="2">
    <location>
        <begin position="41"/>
        <end position="159"/>
    </location>
</feature>
<dbReference type="EMBL" id="UXUI01007295">
    <property type="protein sequence ID" value="VDD86826.1"/>
    <property type="molecule type" value="Genomic_DNA"/>
</dbReference>
<dbReference type="PANTHER" id="PTHR47665">
    <property type="entry name" value="HISTONE DEACETYLASE-LIKE PROTEIN"/>
    <property type="match status" value="1"/>
</dbReference>
<dbReference type="PROSITE" id="PS50271">
    <property type="entry name" value="ZF_UBP"/>
    <property type="match status" value="1"/>
</dbReference>
<keyword evidence="4" id="KW-1185">Reference proteome</keyword>
<evidence type="ECO:0000313" key="3">
    <source>
        <dbReference type="EMBL" id="VDD86826.1"/>
    </source>
</evidence>
<dbReference type="AlphaFoldDB" id="A0A158Q9J6"/>
<dbReference type="GO" id="GO:0008270">
    <property type="term" value="F:zinc ion binding"/>
    <property type="evidence" value="ECO:0007669"/>
    <property type="project" value="UniProtKB-KW"/>
</dbReference>
<dbReference type="InterPro" id="IPR001607">
    <property type="entry name" value="Znf_UBP"/>
</dbReference>
<evidence type="ECO:0000313" key="4">
    <source>
        <dbReference type="Proteomes" id="UP000274131"/>
    </source>
</evidence>
<dbReference type="Gene3D" id="3.30.40.10">
    <property type="entry name" value="Zinc/RING finger domain, C3HC4 (zinc finger)"/>
    <property type="match status" value="1"/>
</dbReference>
<dbReference type="STRING" id="51028.A0A158Q9J6"/>
<evidence type="ECO:0000256" key="1">
    <source>
        <dbReference type="PROSITE-ProRule" id="PRU00502"/>
    </source>
</evidence>
<proteinExistence type="predicted"/>
<dbReference type="WBParaSite" id="EVEC_0000226101-mRNA-1">
    <property type="protein sequence ID" value="EVEC_0000226101-mRNA-1"/>
    <property type="gene ID" value="EVEC_0000226101"/>
</dbReference>
<evidence type="ECO:0000259" key="2">
    <source>
        <dbReference type="PROSITE" id="PS50271"/>
    </source>
</evidence>
<keyword evidence="1" id="KW-0862">Zinc</keyword>
<reference evidence="5" key="1">
    <citation type="submission" date="2016-04" db="UniProtKB">
        <authorList>
            <consortium name="WormBaseParasite"/>
        </authorList>
    </citation>
    <scope>IDENTIFICATION</scope>
</reference>